<evidence type="ECO:0000313" key="2">
    <source>
        <dbReference type="EMBL" id="MFC3266878.1"/>
    </source>
</evidence>
<dbReference type="PANTHER" id="PTHR23419:SF8">
    <property type="entry name" value="FI09726P"/>
    <property type="match status" value="1"/>
</dbReference>
<dbReference type="PANTHER" id="PTHR23419">
    <property type="entry name" value="DIVALENT CATION TOLERANCE CUTA-RELATED"/>
    <property type="match status" value="1"/>
</dbReference>
<sequence>MPDTTPETTLQSTPHTGRHAFLYTTFPDESTARAAARAMVEARVVACANIFPAMRAVYRYQDRIAEAAETAVIFKLPDDRRDAAARLLRQNHPYETPVVAFLDVTADAATAAWLLAETRAPAGG</sequence>
<organism evidence="2 3">
    <name type="scientific">Camelimonas abortus</name>
    <dbReference type="NCBI Taxonomy" id="1017184"/>
    <lineage>
        <taxon>Bacteria</taxon>
        <taxon>Pseudomonadati</taxon>
        <taxon>Pseudomonadota</taxon>
        <taxon>Alphaproteobacteria</taxon>
        <taxon>Hyphomicrobiales</taxon>
        <taxon>Chelatococcaceae</taxon>
        <taxon>Camelimonas</taxon>
    </lineage>
</organism>
<accession>A0ABV7LGV3</accession>
<evidence type="ECO:0000313" key="3">
    <source>
        <dbReference type="Proteomes" id="UP001595536"/>
    </source>
</evidence>
<gene>
    <name evidence="2" type="primary">cutA</name>
    <name evidence="2" type="ORF">ACFOEX_11020</name>
</gene>
<comment type="similarity">
    <text evidence="1">Belongs to the CutA family.</text>
</comment>
<dbReference type="InterPro" id="IPR015867">
    <property type="entry name" value="N-reg_PII/ATP_PRibTrfase_C"/>
</dbReference>
<evidence type="ECO:0000256" key="1">
    <source>
        <dbReference type="ARBA" id="ARBA00010169"/>
    </source>
</evidence>
<dbReference type="Proteomes" id="UP001595536">
    <property type="component" value="Unassembled WGS sequence"/>
</dbReference>
<dbReference type="InterPro" id="IPR004323">
    <property type="entry name" value="Ion_tolerance_CutA"/>
</dbReference>
<dbReference type="Pfam" id="PF03091">
    <property type="entry name" value="CutA1"/>
    <property type="match status" value="1"/>
</dbReference>
<dbReference type="InterPro" id="IPR011322">
    <property type="entry name" value="N-reg_PII-like_a/b"/>
</dbReference>
<name>A0ABV7LGV3_9HYPH</name>
<reference evidence="3" key="1">
    <citation type="journal article" date="2019" name="Int. J. Syst. Evol. Microbiol.">
        <title>The Global Catalogue of Microorganisms (GCM) 10K type strain sequencing project: providing services to taxonomists for standard genome sequencing and annotation.</title>
        <authorList>
            <consortium name="The Broad Institute Genomics Platform"/>
            <consortium name="The Broad Institute Genome Sequencing Center for Infectious Disease"/>
            <person name="Wu L."/>
            <person name="Ma J."/>
        </authorList>
    </citation>
    <scope>NUCLEOTIDE SEQUENCE [LARGE SCALE GENOMIC DNA]</scope>
    <source>
        <strain evidence="3">CCM 7941</strain>
    </source>
</reference>
<comment type="caution">
    <text evidence="2">The sequence shown here is derived from an EMBL/GenBank/DDBJ whole genome shotgun (WGS) entry which is preliminary data.</text>
</comment>
<dbReference type="SUPFAM" id="SSF54913">
    <property type="entry name" value="GlnB-like"/>
    <property type="match status" value="1"/>
</dbReference>
<keyword evidence="3" id="KW-1185">Reference proteome</keyword>
<protein>
    <submittedName>
        <fullName evidence="2">Divalent-cation tolerance protein CutA</fullName>
    </submittedName>
</protein>
<dbReference type="EMBL" id="JBHRUV010000060">
    <property type="protein sequence ID" value="MFC3266878.1"/>
    <property type="molecule type" value="Genomic_DNA"/>
</dbReference>
<dbReference type="RefSeq" id="WP_376830817.1">
    <property type="nucleotide sequence ID" value="NZ_JBHLWR010000006.1"/>
</dbReference>
<dbReference type="Gene3D" id="3.30.70.120">
    <property type="match status" value="1"/>
</dbReference>
<proteinExistence type="inferred from homology"/>